<gene>
    <name evidence="2" type="ORF">LLUT_LOCUS22485</name>
</gene>
<evidence type="ECO:0000313" key="3">
    <source>
        <dbReference type="Proteomes" id="UP001497480"/>
    </source>
</evidence>
<reference evidence="2 3" key="1">
    <citation type="submission" date="2024-03" db="EMBL/GenBank/DDBJ databases">
        <authorList>
            <person name="Martinez-Hernandez J."/>
        </authorList>
    </citation>
    <scope>NUCLEOTIDE SEQUENCE [LARGE SCALE GENOMIC DNA]</scope>
</reference>
<dbReference type="AlphaFoldDB" id="A0AAV1XIA2"/>
<accession>A0AAV1XIA2</accession>
<protein>
    <submittedName>
        <fullName evidence="2">Uncharacterized protein</fullName>
    </submittedName>
</protein>
<dbReference type="EMBL" id="CAXHTB010000015">
    <property type="protein sequence ID" value="CAL0321425.1"/>
    <property type="molecule type" value="Genomic_DNA"/>
</dbReference>
<evidence type="ECO:0000313" key="2">
    <source>
        <dbReference type="EMBL" id="CAL0321425.1"/>
    </source>
</evidence>
<evidence type="ECO:0000256" key="1">
    <source>
        <dbReference type="SAM" id="MobiDB-lite"/>
    </source>
</evidence>
<name>A0AAV1XIA2_LUPLU</name>
<proteinExistence type="predicted"/>
<comment type="caution">
    <text evidence="2">The sequence shown here is derived from an EMBL/GenBank/DDBJ whole genome shotgun (WGS) entry which is preliminary data.</text>
</comment>
<sequence>MSMLSSNADREAISGIVTDSKENNRELVETIELQIGASMMVGQVARGGLATGDAT</sequence>
<dbReference type="Proteomes" id="UP001497480">
    <property type="component" value="Unassembled WGS sequence"/>
</dbReference>
<keyword evidence="3" id="KW-1185">Reference proteome</keyword>
<feature type="region of interest" description="Disordered" evidence="1">
    <location>
        <begin position="1"/>
        <end position="21"/>
    </location>
</feature>
<organism evidence="2 3">
    <name type="scientific">Lupinus luteus</name>
    <name type="common">European yellow lupine</name>
    <dbReference type="NCBI Taxonomy" id="3873"/>
    <lineage>
        <taxon>Eukaryota</taxon>
        <taxon>Viridiplantae</taxon>
        <taxon>Streptophyta</taxon>
        <taxon>Embryophyta</taxon>
        <taxon>Tracheophyta</taxon>
        <taxon>Spermatophyta</taxon>
        <taxon>Magnoliopsida</taxon>
        <taxon>eudicotyledons</taxon>
        <taxon>Gunneridae</taxon>
        <taxon>Pentapetalae</taxon>
        <taxon>rosids</taxon>
        <taxon>fabids</taxon>
        <taxon>Fabales</taxon>
        <taxon>Fabaceae</taxon>
        <taxon>Papilionoideae</taxon>
        <taxon>50 kb inversion clade</taxon>
        <taxon>genistoids sensu lato</taxon>
        <taxon>core genistoids</taxon>
        <taxon>Genisteae</taxon>
        <taxon>Lupinus</taxon>
    </lineage>
</organism>